<accession>A0A3M7SIF4</accession>
<evidence type="ECO:0000313" key="2">
    <source>
        <dbReference type="Proteomes" id="UP000276133"/>
    </source>
</evidence>
<dbReference type="AlphaFoldDB" id="A0A3M7SIF4"/>
<keyword evidence="2" id="KW-1185">Reference proteome</keyword>
<proteinExistence type="predicted"/>
<protein>
    <submittedName>
        <fullName evidence="1">Uncharacterized protein</fullName>
    </submittedName>
</protein>
<dbReference type="Proteomes" id="UP000276133">
    <property type="component" value="Unassembled WGS sequence"/>
</dbReference>
<comment type="caution">
    <text evidence="1">The sequence shown here is derived from an EMBL/GenBank/DDBJ whole genome shotgun (WGS) entry which is preliminary data.</text>
</comment>
<name>A0A3M7SIF4_BRAPC</name>
<dbReference type="EMBL" id="REGN01001332">
    <property type="protein sequence ID" value="RNA35370.1"/>
    <property type="molecule type" value="Genomic_DNA"/>
</dbReference>
<evidence type="ECO:0000313" key="1">
    <source>
        <dbReference type="EMBL" id="RNA35370.1"/>
    </source>
</evidence>
<gene>
    <name evidence="1" type="ORF">BpHYR1_019591</name>
</gene>
<organism evidence="1 2">
    <name type="scientific">Brachionus plicatilis</name>
    <name type="common">Marine rotifer</name>
    <name type="synonym">Brachionus muelleri</name>
    <dbReference type="NCBI Taxonomy" id="10195"/>
    <lineage>
        <taxon>Eukaryota</taxon>
        <taxon>Metazoa</taxon>
        <taxon>Spiralia</taxon>
        <taxon>Gnathifera</taxon>
        <taxon>Rotifera</taxon>
        <taxon>Eurotatoria</taxon>
        <taxon>Monogononta</taxon>
        <taxon>Pseudotrocha</taxon>
        <taxon>Ploima</taxon>
        <taxon>Brachionidae</taxon>
        <taxon>Brachionus</taxon>
    </lineage>
</organism>
<sequence length="136" mass="16413">MTFFNQRPKQSIYDFWQITGVLSLSHKDLNQSYDLQKNFYQYLLHQDQLKEFFSKSVRILSKVLQINVLILIKKVKIVKNKKTKKYKKFRSLIPERPKYVLFTAELSIIYILVVLRIEKSMSMETIPEKVFRIQFT</sequence>
<reference evidence="1 2" key="1">
    <citation type="journal article" date="2018" name="Sci. Rep.">
        <title>Genomic signatures of local adaptation to the degree of environmental predictability in rotifers.</title>
        <authorList>
            <person name="Franch-Gras L."/>
            <person name="Hahn C."/>
            <person name="Garcia-Roger E.M."/>
            <person name="Carmona M.J."/>
            <person name="Serra M."/>
            <person name="Gomez A."/>
        </authorList>
    </citation>
    <scope>NUCLEOTIDE SEQUENCE [LARGE SCALE GENOMIC DNA]</scope>
    <source>
        <strain evidence="1">HYR1</strain>
    </source>
</reference>